<evidence type="ECO:0000313" key="10">
    <source>
        <dbReference type="Proteomes" id="UP000182152"/>
    </source>
</evidence>
<keyword evidence="3" id="KW-0227">DNA damage</keyword>
<evidence type="ECO:0000256" key="2">
    <source>
        <dbReference type="ARBA" id="ARBA00022723"/>
    </source>
</evidence>
<reference evidence="9 10" key="1">
    <citation type="submission" date="2014-12" db="EMBL/GenBank/DDBJ databases">
        <title>Draft genome sequences of 29 type strains of Enterococci.</title>
        <authorList>
            <person name="Zhong Z."/>
            <person name="Sun Z."/>
            <person name="Liu W."/>
            <person name="Zhang W."/>
            <person name="Zhang H."/>
        </authorList>
    </citation>
    <scope>NUCLEOTIDE SEQUENCE [LARGE SCALE GENOMIC DNA]</scope>
    <source>
        <strain evidence="9 10">DSM 15687</strain>
    </source>
</reference>
<name>A0A1L8W963_9ENTE</name>
<keyword evidence="7" id="KW-0234">DNA repair</keyword>
<dbReference type="Pfam" id="PF03167">
    <property type="entry name" value="UDG"/>
    <property type="match status" value="1"/>
</dbReference>
<evidence type="ECO:0000313" key="9">
    <source>
        <dbReference type="EMBL" id="OJG77588.1"/>
    </source>
</evidence>
<evidence type="ECO:0000256" key="1">
    <source>
        <dbReference type="ARBA" id="ARBA00022485"/>
    </source>
</evidence>
<keyword evidence="1" id="KW-0004">4Fe-4S</keyword>
<keyword evidence="6" id="KW-0411">Iron-sulfur</keyword>
<dbReference type="SMART" id="SM00987">
    <property type="entry name" value="UreE_C"/>
    <property type="match status" value="1"/>
</dbReference>
<dbReference type="GO" id="GO:0006281">
    <property type="term" value="P:DNA repair"/>
    <property type="evidence" value="ECO:0007669"/>
    <property type="project" value="UniProtKB-KW"/>
</dbReference>
<dbReference type="Proteomes" id="UP000182152">
    <property type="component" value="Unassembled WGS sequence"/>
</dbReference>
<sequence>MKGDKKMNYPDQLVKEATERMNGKNVEGFVTGQGPLHPKLMLVGEAPGKTEIENHVPFSGQAGKELMHALSLVGLTREEVYITSAVRSRPYRILQRVNKHSQQIETVYPNRTPTKAEVLAHALILDYEIEQVQPKLIATLGNIGLKRLLGNTFTISKNHGQFYKGPILKLNKQKDTYEWSKKTYTVLPLFHPAAIFYNRSLTKTLDEDWSKLAQWLKNETISSTEKT</sequence>
<dbReference type="InterPro" id="IPR051536">
    <property type="entry name" value="UDG_Type-4/5"/>
</dbReference>
<dbReference type="AlphaFoldDB" id="A0A1L8W963"/>
<keyword evidence="4" id="KW-0378">Hydrolase</keyword>
<keyword evidence="5" id="KW-0408">Iron</keyword>
<comment type="caution">
    <text evidence="9">The sequence shown here is derived from an EMBL/GenBank/DDBJ whole genome shotgun (WGS) entry which is preliminary data.</text>
</comment>
<evidence type="ECO:0000256" key="5">
    <source>
        <dbReference type="ARBA" id="ARBA00023004"/>
    </source>
</evidence>
<evidence type="ECO:0000256" key="3">
    <source>
        <dbReference type="ARBA" id="ARBA00022763"/>
    </source>
</evidence>
<dbReference type="InterPro" id="IPR036895">
    <property type="entry name" value="Uracil-DNA_glycosylase-like_sf"/>
</dbReference>
<feature type="domain" description="Uracil-DNA glycosylase-like" evidence="8">
    <location>
        <begin position="31"/>
        <end position="216"/>
    </location>
</feature>
<evidence type="ECO:0000259" key="8">
    <source>
        <dbReference type="SMART" id="SM00986"/>
    </source>
</evidence>
<dbReference type="SUPFAM" id="SSF52141">
    <property type="entry name" value="Uracil-DNA glycosylase-like"/>
    <property type="match status" value="1"/>
</dbReference>
<dbReference type="GO" id="GO:0051539">
    <property type="term" value="F:4 iron, 4 sulfur cluster binding"/>
    <property type="evidence" value="ECO:0007669"/>
    <property type="project" value="UniProtKB-KW"/>
</dbReference>
<dbReference type="PANTHER" id="PTHR33693">
    <property type="entry name" value="TYPE-5 URACIL-DNA GLYCOSYLASE"/>
    <property type="match status" value="1"/>
</dbReference>
<dbReference type="InterPro" id="IPR005122">
    <property type="entry name" value="Uracil-DNA_glycosylase-like"/>
</dbReference>
<protein>
    <submittedName>
        <fullName evidence="9">Uracil-DNA glycosylase, family 4</fullName>
    </submittedName>
</protein>
<dbReference type="PANTHER" id="PTHR33693:SF1">
    <property type="entry name" value="TYPE-4 URACIL-DNA GLYCOSYLASE"/>
    <property type="match status" value="1"/>
</dbReference>
<dbReference type="GO" id="GO:0046872">
    <property type="term" value="F:metal ion binding"/>
    <property type="evidence" value="ECO:0007669"/>
    <property type="project" value="UniProtKB-KW"/>
</dbReference>
<evidence type="ECO:0000256" key="4">
    <source>
        <dbReference type="ARBA" id="ARBA00022801"/>
    </source>
</evidence>
<dbReference type="SMART" id="SM00986">
    <property type="entry name" value="UDG"/>
    <property type="match status" value="1"/>
</dbReference>
<keyword evidence="2" id="KW-0479">Metal-binding</keyword>
<evidence type="ECO:0000256" key="7">
    <source>
        <dbReference type="ARBA" id="ARBA00023204"/>
    </source>
</evidence>
<proteinExistence type="predicted"/>
<organism evidence="9 10">
    <name type="scientific">Enterococcus ratti</name>
    <dbReference type="NCBI Taxonomy" id="150033"/>
    <lineage>
        <taxon>Bacteria</taxon>
        <taxon>Bacillati</taxon>
        <taxon>Bacillota</taxon>
        <taxon>Bacilli</taxon>
        <taxon>Lactobacillales</taxon>
        <taxon>Enterococcaceae</taxon>
        <taxon>Enterococcus</taxon>
    </lineage>
</organism>
<dbReference type="EMBL" id="JXLB01000033">
    <property type="protein sequence ID" value="OJG77588.1"/>
    <property type="molecule type" value="Genomic_DNA"/>
</dbReference>
<dbReference type="GO" id="GO:0097506">
    <property type="term" value="F:deaminated base DNA N-glycosylase activity"/>
    <property type="evidence" value="ECO:0007669"/>
    <property type="project" value="UniProtKB-ARBA"/>
</dbReference>
<evidence type="ECO:0000256" key="6">
    <source>
        <dbReference type="ARBA" id="ARBA00023014"/>
    </source>
</evidence>
<dbReference type="CDD" id="cd10030">
    <property type="entry name" value="UDG-F4_TTUDGA_SPO1dp_like"/>
    <property type="match status" value="1"/>
</dbReference>
<keyword evidence="10" id="KW-1185">Reference proteome</keyword>
<gene>
    <name evidence="9" type="ORF">RV14_GL001538</name>
</gene>
<dbReference type="Gene3D" id="3.40.470.10">
    <property type="entry name" value="Uracil-DNA glycosylase-like domain"/>
    <property type="match status" value="1"/>
</dbReference>
<dbReference type="STRING" id="150033.RV14_GL001538"/>
<accession>A0A1L8W963</accession>